<evidence type="ECO:0000256" key="5">
    <source>
        <dbReference type="ARBA" id="ARBA00023242"/>
    </source>
</evidence>
<dbReference type="Proteomes" id="UP000316621">
    <property type="component" value="Chromosome 6"/>
</dbReference>
<dbReference type="OrthoDB" id="10343127at2759"/>
<keyword evidence="2" id="KW-0805">Transcription regulation</keyword>
<dbReference type="GO" id="GO:0003677">
    <property type="term" value="F:DNA binding"/>
    <property type="evidence" value="ECO:0007669"/>
    <property type="project" value="UniProtKB-KW"/>
</dbReference>
<proteinExistence type="predicted"/>
<reference evidence="6 7" key="1">
    <citation type="journal article" date="2018" name="Science">
        <title>The opium poppy genome and morphinan production.</title>
        <authorList>
            <person name="Guo L."/>
            <person name="Winzer T."/>
            <person name="Yang X."/>
            <person name="Li Y."/>
            <person name="Ning Z."/>
            <person name="He Z."/>
            <person name="Teodor R."/>
            <person name="Lu Y."/>
            <person name="Bowser T.A."/>
            <person name="Graham I.A."/>
            <person name="Ye K."/>
        </authorList>
    </citation>
    <scope>NUCLEOTIDE SEQUENCE [LARGE SCALE GENOMIC DNA]</scope>
    <source>
        <strain evidence="7">cv. HN1</strain>
        <tissue evidence="6">Leaves</tissue>
    </source>
</reference>
<dbReference type="GO" id="GO:0005634">
    <property type="term" value="C:nucleus"/>
    <property type="evidence" value="ECO:0007669"/>
    <property type="project" value="UniProtKB-SubCell"/>
</dbReference>
<keyword evidence="5" id="KW-0539">Nucleus</keyword>
<keyword evidence="3" id="KW-0238">DNA-binding</keyword>
<dbReference type="SUPFAM" id="SSF101936">
    <property type="entry name" value="DNA-binding pseudobarrel domain"/>
    <property type="match status" value="1"/>
</dbReference>
<evidence type="ECO:0000256" key="2">
    <source>
        <dbReference type="ARBA" id="ARBA00023015"/>
    </source>
</evidence>
<dbReference type="Gramene" id="RZC67135">
    <property type="protein sequence ID" value="RZC67135"/>
    <property type="gene ID" value="C5167_010825"/>
</dbReference>
<keyword evidence="7" id="KW-1185">Reference proteome</keyword>
<dbReference type="EMBL" id="CM010720">
    <property type="protein sequence ID" value="RZC67135.1"/>
    <property type="molecule type" value="Genomic_DNA"/>
</dbReference>
<dbReference type="InterPro" id="IPR015300">
    <property type="entry name" value="DNA-bd_pseudobarrel_sf"/>
</dbReference>
<sequence>MNVRILGEAEVDKRDWELKSNRKRVHHLGSKLEVGSFKRGITTVIKEANGFQSKYPVCKIIMHPTYVGKWGAVNIPAEFAKTYLRDRNQMAILRISDGRVWHVGYRTSGSSSS</sequence>
<evidence type="ECO:0000256" key="3">
    <source>
        <dbReference type="ARBA" id="ARBA00023125"/>
    </source>
</evidence>
<evidence type="ECO:0000313" key="7">
    <source>
        <dbReference type="Proteomes" id="UP000316621"/>
    </source>
</evidence>
<accession>A0A4Y7K562</accession>
<protein>
    <recommendedName>
        <fullName evidence="8">TF-B3 domain-containing protein</fullName>
    </recommendedName>
</protein>
<dbReference type="Gene3D" id="2.40.330.10">
    <property type="entry name" value="DNA-binding pseudobarrel domain"/>
    <property type="match status" value="1"/>
</dbReference>
<comment type="subcellular location">
    <subcellularLocation>
        <location evidence="1">Nucleus</location>
    </subcellularLocation>
</comment>
<dbReference type="AlphaFoldDB" id="A0A4Y7K562"/>
<gene>
    <name evidence="6" type="ORF">C5167_010825</name>
</gene>
<keyword evidence="4" id="KW-0804">Transcription</keyword>
<name>A0A4Y7K562_PAPSO</name>
<evidence type="ECO:0000313" key="6">
    <source>
        <dbReference type="EMBL" id="RZC67135.1"/>
    </source>
</evidence>
<evidence type="ECO:0000256" key="4">
    <source>
        <dbReference type="ARBA" id="ARBA00023163"/>
    </source>
</evidence>
<organism evidence="6 7">
    <name type="scientific">Papaver somniferum</name>
    <name type="common">Opium poppy</name>
    <dbReference type="NCBI Taxonomy" id="3469"/>
    <lineage>
        <taxon>Eukaryota</taxon>
        <taxon>Viridiplantae</taxon>
        <taxon>Streptophyta</taxon>
        <taxon>Embryophyta</taxon>
        <taxon>Tracheophyta</taxon>
        <taxon>Spermatophyta</taxon>
        <taxon>Magnoliopsida</taxon>
        <taxon>Ranunculales</taxon>
        <taxon>Papaveraceae</taxon>
        <taxon>Papaveroideae</taxon>
        <taxon>Papaver</taxon>
    </lineage>
</organism>
<evidence type="ECO:0000256" key="1">
    <source>
        <dbReference type="ARBA" id="ARBA00004123"/>
    </source>
</evidence>
<evidence type="ECO:0008006" key="8">
    <source>
        <dbReference type="Google" id="ProtNLM"/>
    </source>
</evidence>